<dbReference type="SUPFAM" id="SSF52218">
    <property type="entry name" value="Flavoproteins"/>
    <property type="match status" value="1"/>
</dbReference>
<dbReference type="RefSeq" id="WP_154118782.1">
    <property type="nucleotide sequence ID" value="NZ_WJXB01000003.1"/>
</dbReference>
<feature type="signal peptide" evidence="1">
    <location>
        <begin position="1"/>
        <end position="21"/>
    </location>
</feature>
<protein>
    <submittedName>
        <fullName evidence="3">Flavodoxin</fullName>
    </submittedName>
</protein>
<name>A0A7X2L1G6_9BACL</name>
<evidence type="ECO:0000313" key="3">
    <source>
        <dbReference type="EMBL" id="MRN53797.1"/>
    </source>
</evidence>
<sequence>MKKALVYVLVFLLVLSLAACGNNGSEESTAAINIPSSTAGIIPAENNNATPLVTGEQKILIAYFSRVGNTDFDSNIDAVTSASLNLQDSVLAGNTEIIADMIQRAIGGELFLIATANKFPADYDTVVDLGQQQKEEDERPELSAHVDNMEDYDIVFIGFPNWWYDLPMAVYSFLEEYDFAGKTVIPFTTHEGSRFSNNDHTITSMLTGATVLDGLAVRGGDASDAQQDVMDWLQQLGLSN</sequence>
<dbReference type="Proteomes" id="UP000463051">
    <property type="component" value="Unassembled WGS sequence"/>
</dbReference>
<keyword evidence="4" id="KW-1185">Reference proteome</keyword>
<comment type="caution">
    <text evidence="3">The sequence shown here is derived from an EMBL/GenBank/DDBJ whole genome shotgun (WGS) entry which is preliminary data.</text>
</comment>
<evidence type="ECO:0000259" key="2">
    <source>
        <dbReference type="Pfam" id="PF12682"/>
    </source>
</evidence>
<dbReference type="PANTHER" id="PTHR39201:SF1">
    <property type="entry name" value="FLAVODOXIN-LIKE DOMAIN-CONTAINING PROTEIN"/>
    <property type="match status" value="1"/>
</dbReference>
<dbReference type="PANTHER" id="PTHR39201">
    <property type="entry name" value="EXPORTED PROTEIN-RELATED"/>
    <property type="match status" value="1"/>
</dbReference>
<organism evidence="3 4">
    <name type="scientific">Paenibacillus monticola</name>
    <dbReference type="NCBI Taxonomy" id="2666075"/>
    <lineage>
        <taxon>Bacteria</taxon>
        <taxon>Bacillati</taxon>
        <taxon>Bacillota</taxon>
        <taxon>Bacilli</taxon>
        <taxon>Bacillales</taxon>
        <taxon>Paenibacillaceae</taxon>
        <taxon>Paenibacillus</taxon>
    </lineage>
</organism>
<dbReference type="AlphaFoldDB" id="A0A7X2L1G6"/>
<dbReference type="InterPro" id="IPR029039">
    <property type="entry name" value="Flavoprotein-like_sf"/>
</dbReference>
<gene>
    <name evidence="3" type="ORF">GJB61_12435</name>
</gene>
<feature type="domain" description="Flavodoxin-like" evidence="2">
    <location>
        <begin position="94"/>
        <end position="234"/>
    </location>
</feature>
<reference evidence="3 4" key="1">
    <citation type="submission" date="2019-11" db="EMBL/GenBank/DDBJ databases">
        <title>Paenibacillus monticola sp. nov., a novel PGPR strain isolated from mountain sample in China.</title>
        <authorList>
            <person name="Zhao Q."/>
            <person name="Li H.-P."/>
            <person name="Zhang J.-L."/>
        </authorList>
    </citation>
    <scope>NUCLEOTIDE SEQUENCE [LARGE SCALE GENOMIC DNA]</scope>
    <source>
        <strain evidence="3 4">LC-T2</strain>
    </source>
</reference>
<keyword evidence="1" id="KW-0732">Signal</keyword>
<feature type="chain" id="PRO_5038361614" evidence="1">
    <location>
        <begin position="22"/>
        <end position="240"/>
    </location>
</feature>
<dbReference type="EMBL" id="WJXB01000003">
    <property type="protein sequence ID" value="MRN53797.1"/>
    <property type="molecule type" value="Genomic_DNA"/>
</dbReference>
<dbReference type="PROSITE" id="PS51257">
    <property type="entry name" value="PROKAR_LIPOPROTEIN"/>
    <property type="match status" value="1"/>
</dbReference>
<evidence type="ECO:0000256" key="1">
    <source>
        <dbReference type="SAM" id="SignalP"/>
    </source>
</evidence>
<accession>A0A7X2L1G6</accession>
<dbReference type="InterPro" id="IPR008254">
    <property type="entry name" value="Flavodoxin/NO_synth"/>
</dbReference>
<dbReference type="GO" id="GO:0016651">
    <property type="term" value="F:oxidoreductase activity, acting on NAD(P)H"/>
    <property type="evidence" value="ECO:0007669"/>
    <property type="project" value="UniProtKB-ARBA"/>
</dbReference>
<dbReference type="NCBIfam" id="NF005389">
    <property type="entry name" value="PRK06934.1"/>
    <property type="match status" value="1"/>
</dbReference>
<dbReference type="GO" id="GO:0010181">
    <property type="term" value="F:FMN binding"/>
    <property type="evidence" value="ECO:0007669"/>
    <property type="project" value="InterPro"/>
</dbReference>
<proteinExistence type="predicted"/>
<dbReference type="Gene3D" id="3.40.50.360">
    <property type="match status" value="1"/>
</dbReference>
<dbReference type="Pfam" id="PF12682">
    <property type="entry name" value="Flavodoxin_4"/>
    <property type="match status" value="1"/>
</dbReference>
<evidence type="ECO:0000313" key="4">
    <source>
        <dbReference type="Proteomes" id="UP000463051"/>
    </source>
</evidence>